<dbReference type="PANTHER" id="PTHR30514:SF9">
    <property type="entry name" value="TRANSCRIPTIONAL REGULATOR"/>
    <property type="match status" value="1"/>
</dbReference>
<protein>
    <submittedName>
        <fullName evidence="6">Transcriptional regulator, RpiR family</fullName>
    </submittedName>
</protein>
<dbReference type="Pfam" id="PF01418">
    <property type="entry name" value="HTH_6"/>
    <property type="match status" value="1"/>
</dbReference>
<gene>
    <name evidence="6" type="ORF">SAMN05660648_00811</name>
</gene>
<evidence type="ECO:0000313" key="7">
    <source>
        <dbReference type="Proteomes" id="UP000183469"/>
    </source>
</evidence>
<sequence>MKILPQMDRPAFRPSKLDQKLLAYLRENAGKVPHMTISQLAEACGTGEATVTRFVKKMGYGSLQQFKVALAAELTENSRNFIINRDIDAEESALVTGRKLLEANVSTLERTLAALPEGLIENCAQKLLEARRIRFIGLGNSGFTARDSAYKFYRIGLESAGLDNSHDMFMMAALAGKGDVIVAVSQSGQSPELLQTLQLAHKQGAYCMLVTADGAAGQQEFIDACIIYEAKESLLETGSIKAKLAQFFVMDLLYTQVVKKMPEQALENKRRTAEAVRMLNGEE</sequence>
<dbReference type="RefSeq" id="WP_074671068.1">
    <property type="nucleotide sequence ID" value="NZ_FNQG01000003.1"/>
</dbReference>
<keyword evidence="1" id="KW-0805">Transcription regulation</keyword>
<evidence type="ECO:0000259" key="4">
    <source>
        <dbReference type="PROSITE" id="PS51071"/>
    </source>
</evidence>
<dbReference type="InterPro" id="IPR047640">
    <property type="entry name" value="RpiR-like"/>
</dbReference>
<name>A0A1H3W9G8_SELRU</name>
<evidence type="ECO:0000256" key="1">
    <source>
        <dbReference type="ARBA" id="ARBA00023015"/>
    </source>
</evidence>
<dbReference type="Gene3D" id="1.10.10.10">
    <property type="entry name" value="Winged helix-like DNA-binding domain superfamily/Winged helix DNA-binding domain"/>
    <property type="match status" value="1"/>
</dbReference>
<dbReference type="EMBL" id="FNQG01000003">
    <property type="protein sequence ID" value="SDZ83763.1"/>
    <property type="molecule type" value="Genomic_DNA"/>
</dbReference>
<proteinExistence type="predicted"/>
<evidence type="ECO:0000256" key="2">
    <source>
        <dbReference type="ARBA" id="ARBA00023125"/>
    </source>
</evidence>
<accession>A0A1H3W9G8</accession>
<dbReference type="InterPro" id="IPR046348">
    <property type="entry name" value="SIS_dom_sf"/>
</dbReference>
<dbReference type="InterPro" id="IPR035472">
    <property type="entry name" value="RpiR-like_SIS"/>
</dbReference>
<dbReference type="InterPro" id="IPR036388">
    <property type="entry name" value="WH-like_DNA-bd_sf"/>
</dbReference>
<feature type="domain" description="HTH rpiR-type" evidence="4">
    <location>
        <begin position="1"/>
        <end position="77"/>
    </location>
</feature>
<dbReference type="GO" id="GO:0003700">
    <property type="term" value="F:DNA-binding transcription factor activity"/>
    <property type="evidence" value="ECO:0007669"/>
    <property type="project" value="InterPro"/>
</dbReference>
<dbReference type="CDD" id="cd05013">
    <property type="entry name" value="SIS_RpiR"/>
    <property type="match status" value="1"/>
</dbReference>
<dbReference type="Pfam" id="PF01380">
    <property type="entry name" value="SIS"/>
    <property type="match status" value="1"/>
</dbReference>
<dbReference type="AlphaFoldDB" id="A0A1H3W9G8"/>
<dbReference type="PANTHER" id="PTHR30514">
    <property type="entry name" value="GLUCOKINASE"/>
    <property type="match status" value="1"/>
</dbReference>
<dbReference type="OrthoDB" id="3684496at2"/>
<reference evidence="6 7" key="1">
    <citation type="submission" date="2016-10" db="EMBL/GenBank/DDBJ databases">
        <authorList>
            <person name="de Groot N.N."/>
        </authorList>
    </citation>
    <scope>NUCLEOTIDE SEQUENCE [LARGE SCALE GENOMIC DNA]</scope>
    <source>
        <strain evidence="6 7">DSM 2872</strain>
    </source>
</reference>
<dbReference type="Proteomes" id="UP000183469">
    <property type="component" value="Unassembled WGS sequence"/>
</dbReference>
<keyword evidence="3" id="KW-0804">Transcription</keyword>
<organism evidence="6 7">
    <name type="scientific">Selenomonas ruminantium</name>
    <dbReference type="NCBI Taxonomy" id="971"/>
    <lineage>
        <taxon>Bacteria</taxon>
        <taxon>Bacillati</taxon>
        <taxon>Bacillota</taxon>
        <taxon>Negativicutes</taxon>
        <taxon>Selenomonadales</taxon>
        <taxon>Selenomonadaceae</taxon>
        <taxon>Selenomonas</taxon>
    </lineage>
</organism>
<dbReference type="GO" id="GO:0097367">
    <property type="term" value="F:carbohydrate derivative binding"/>
    <property type="evidence" value="ECO:0007669"/>
    <property type="project" value="InterPro"/>
</dbReference>
<dbReference type="SUPFAM" id="SSF53697">
    <property type="entry name" value="SIS domain"/>
    <property type="match status" value="1"/>
</dbReference>
<evidence type="ECO:0000313" key="6">
    <source>
        <dbReference type="EMBL" id="SDZ83763.1"/>
    </source>
</evidence>
<keyword evidence="2" id="KW-0238">DNA-binding</keyword>
<feature type="domain" description="SIS" evidence="5">
    <location>
        <begin position="123"/>
        <end position="263"/>
    </location>
</feature>
<dbReference type="GO" id="GO:1901135">
    <property type="term" value="P:carbohydrate derivative metabolic process"/>
    <property type="evidence" value="ECO:0007669"/>
    <property type="project" value="InterPro"/>
</dbReference>
<dbReference type="PROSITE" id="PS51464">
    <property type="entry name" value="SIS"/>
    <property type="match status" value="1"/>
</dbReference>
<dbReference type="GO" id="GO:0003677">
    <property type="term" value="F:DNA binding"/>
    <property type="evidence" value="ECO:0007669"/>
    <property type="project" value="UniProtKB-KW"/>
</dbReference>
<dbReference type="Gene3D" id="3.40.50.10490">
    <property type="entry name" value="Glucose-6-phosphate isomerase like protein, domain 1"/>
    <property type="match status" value="1"/>
</dbReference>
<dbReference type="PROSITE" id="PS51071">
    <property type="entry name" value="HTH_RPIR"/>
    <property type="match status" value="1"/>
</dbReference>
<dbReference type="InterPro" id="IPR009057">
    <property type="entry name" value="Homeodomain-like_sf"/>
</dbReference>
<dbReference type="SUPFAM" id="SSF46689">
    <property type="entry name" value="Homeodomain-like"/>
    <property type="match status" value="1"/>
</dbReference>
<evidence type="ECO:0000256" key="3">
    <source>
        <dbReference type="ARBA" id="ARBA00023163"/>
    </source>
</evidence>
<dbReference type="InterPro" id="IPR001347">
    <property type="entry name" value="SIS_dom"/>
</dbReference>
<dbReference type="InterPro" id="IPR000281">
    <property type="entry name" value="HTH_RpiR"/>
</dbReference>
<evidence type="ECO:0000259" key="5">
    <source>
        <dbReference type="PROSITE" id="PS51464"/>
    </source>
</evidence>